<dbReference type="SUPFAM" id="SSF103481">
    <property type="entry name" value="Multidrug resistance efflux transporter EmrE"/>
    <property type="match status" value="2"/>
</dbReference>
<organism evidence="10 11">
    <name type="scientific">Thermanaerosceptrum fracticalcis</name>
    <dbReference type="NCBI Taxonomy" id="1712410"/>
    <lineage>
        <taxon>Bacteria</taxon>
        <taxon>Bacillati</taxon>
        <taxon>Bacillota</taxon>
        <taxon>Clostridia</taxon>
        <taxon>Eubacteriales</taxon>
        <taxon>Peptococcaceae</taxon>
        <taxon>Thermanaerosceptrum</taxon>
    </lineage>
</organism>
<dbReference type="EMBL" id="CP045798">
    <property type="protein sequence ID" value="QNB46719.1"/>
    <property type="molecule type" value="Genomic_DNA"/>
</dbReference>
<proteinExistence type="inferred from homology"/>
<dbReference type="GO" id="GO:0005886">
    <property type="term" value="C:plasma membrane"/>
    <property type="evidence" value="ECO:0007669"/>
    <property type="project" value="UniProtKB-SubCell"/>
</dbReference>
<dbReference type="RefSeq" id="WP_034420085.1">
    <property type="nucleotide sequence ID" value="NZ_CP045798.1"/>
</dbReference>
<dbReference type="AlphaFoldDB" id="A0A7G6E3R5"/>
<feature type="transmembrane region" description="Helical" evidence="8">
    <location>
        <begin position="211"/>
        <end position="233"/>
    </location>
</feature>
<comment type="similarity">
    <text evidence="2">Belongs to the EamA transporter family.</text>
</comment>
<evidence type="ECO:0000313" key="10">
    <source>
        <dbReference type="EMBL" id="QNB46719.1"/>
    </source>
</evidence>
<dbReference type="Proteomes" id="UP000515847">
    <property type="component" value="Chromosome"/>
</dbReference>
<evidence type="ECO:0000256" key="4">
    <source>
        <dbReference type="ARBA" id="ARBA00022475"/>
    </source>
</evidence>
<dbReference type="KEGG" id="tfr:BR63_10620"/>
<feature type="transmembrane region" description="Helical" evidence="8">
    <location>
        <begin position="270"/>
        <end position="288"/>
    </location>
</feature>
<sequence>MSEKEKHESASGVWYAAAAFTAWGILPLYWKVLQQVPALEILSHRIFWSFLFVSFLLLFSGRMYSLRQVISDWSKLAIVFLGAILISANWFIYIWAVNANRVVEASLGYYINPLFNVFLGMVVLKERLNIWQLISILLAAMGVSVLTIQYGSIPWVALSLALTFGLYGLVKKMTNLDSLTGLTLETAFVAPLALGYLFLQQFRGSGSFGVSYFYINFLLMCSGVVTALPLLWFSQGAKRVRLSTLGFLQYLSPSISLFLGVFIFKEHFTKTHLLSFGFIWCALTLYAFSQTSLLPQLQPGFLQTRERG</sequence>
<evidence type="ECO:0000256" key="8">
    <source>
        <dbReference type="SAM" id="Phobius"/>
    </source>
</evidence>
<feature type="transmembrane region" description="Helical" evidence="8">
    <location>
        <begin position="131"/>
        <end position="147"/>
    </location>
</feature>
<protein>
    <submittedName>
        <fullName evidence="10">EamA family transporter RarD</fullName>
    </submittedName>
</protein>
<keyword evidence="7 8" id="KW-0472">Membrane</keyword>
<dbReference type="InterPro" id="IPR037185">
    <property type="entry name" value="EmrE-like"/>
</dbReference>
<dbReference type="OrthoDB" id="369870at2"/>
<feature type="transmembrane region" description="Helical" evidence="8">
    <location>
        <begin position="107"/>
        <end position="124"/>
    </location>
</feature>
<gene>
    <name evidence="10" type="primary">rarD</name>
    <name evidence="10" type="ORF">BR63_10620</name>
</gene>
<dbReference type="PANTHER" id="PTHR22911:SF137">
    <property type="entry name" value="SOLUTE CARRIER FAMILY 35 MEMBER G2-RELATED"/>
    <property type="match status" value="1"/>
</dbReference>
<keyword evidence="11" id="KW-1185">Reference proteome</keyword>
<evidence type="ECO:0000256" key="2">
    <source>
        <dbReference type="ARBA" id="ARBA00007362"/>
    </source>
</evidence>
<evidence type="ECO:0000259" key="9">
    <source>
        <dbReference type="Pfam" id="PF00892"/>
    </source>
</evidence>
<keyword evidence="3" id="KW-0813">Transport</keyword>
<dbReference type="Pfam" id="PF00892">
    <property type="entry name" value="EamA"/>
    <property type="match status" value="2"/>
</dbReference>
<evidence type="ECO:0000256" key="1">
    <source>
        <dbReference type="ARBA" id="ARBA00004651"/>
    </source>
</evidence>
<accession>A0A7G6E3R5</accession>
<evidence type="ECO:0000256" key="6">
    <source>
        <dbReference type="ARBA" id="ARBA00022989"/>
    </source>
</evidence>
<dbReference type="PANTHER" id="PTHR22911">
    <property type="entry name" value="ACYL-MALONYL CONDENSING ENZYME-RELATED"/>
    <property type="match status" value="1"/>
</dbReference>
<dbReference type="InterPro" id="IPR000620">
    <property type="entry name" value="EamA_dom"/>
</dbReference>
<evidence type="ECO:0000256" key="5">
    <source>
        <dbReference type="ARBA" id="ARBA00022692"/>
    </source>
</evidence>
<comment type="subcellular location">
    <subcellularLocation>
        <location evidence="1">Cell membrane</location>
        <topology evidence="1">Multi-pass membrane protein</topology>
    </subcellularLocation>
</comment>
<feature type="transmembrane region" description="Helical" evidence="8">
    <location>
        <begin position="12"/>
        <end position="30"/>
    </location>
</feature>
<feature type="domain" description="EamA" evidence="9">
    <location>
        <begin position="156"/>
        <end position="285"/>
    </location>
</feature>
<dbReference type="InterPro" id="IPR004626">
    <property type="entry name" value="RarD"/>
</dbReference>
<dbReference type="NCBIfam" id="TIGR00688">
    <property type="entry name" value="rarD"/>
    <property type="match status" value="1"/>
</dbReference>
<evidence type="ECO:0000313" key="11">
    <source>
        <dbReference type="Proteomes" id="UP000515847"/>
    </source>
</evidence>
<keyword evidence="6 8" id="KW-1133">Transmembrane helix</keyword>
<evidence type="ECO:0000256" key="3">
    <source>
        <dbReference type="ARBA" id="ARBA00022448"/>
    </source>
</evidence>
<reference evidence="10 11" key="1">
    <citation type="journal article" date="2019" name="Front. Microbiol.">
        <title>Thermoanaerosceptrum fracticalcis gen. nov. sp. nov., a Novel Fumarate-Fermenting Microorganism From a Deep Fractured Carbonate Aquifer of the US Great Basin.</title>
        <authorList>
            <person name="Hamilton-Brehm S.D."/>
            <person name="Stewart L.E."/>
            <person name="Zavarin M."/>
            <person name="Caldwell M."/>
            <person name="Lawson P.A."/>
            <person name="Onstott T.C."/>
            <person name="Grzymski J."/>
            <person name="Neveux I."/>
            <person name="Lollar B.S."/>
            <person name="Russell C.E."/>
            <person name="Moser D.P."/>
        </authorList>
    </citation>
    <scope>NUCLEOTIDE SEQUENCE [LARGE SCALE GENOMIC DNA]</scope>
    <source>
        <strain evidence="10 11">DRI-13</strain>
    </source>
</reference>
<feature type="transmembrane region" description="Helical" evidence="8">
    <location>
        <begin position="46"/>
        <end position="64"/>
    </location>
</feature>
<feature type="transmembrane region" description="Helical" evidence="8">
    <location>
        <begin position="76"/>
        <end position="95"/>
    </location>
</feature>
<keyword evidence="4" id="KW-1003">Cell membrane</keyword>
<feature type="transmembrane region" description="Helical" evidence="8">
    <location>
        <begin position="245"/>
        <end position="264"/>
    </location>
</feature>
<evidence type="ECO:0000256" key="7">
    <source>
        <dbReference type="ARBA" id="ARBA00023136"/>
    </source>
</evidence>
<keyword evidence="5 8" id="KW-0812">Transmembrane</keyword>
<name>A0A7G6E3R5_THEFR</name>
<feature type="domain" description="EamA" evidence="9">
    <location>
        <begin position="11"/>
        <end position="147"/>
    </location>
</feature>
<feature type="transmembrane region" description="Helical" evidence="8">
    <location>
        <begin position="182"/>
        <end position="199"/>
    </location>
</feature>